<accession>A0A125SZC8</accession>
<proteinExistence type="predicted"/>
<dbReference type="RefSeq" id="WP_079036419.1">
    <property type="nucleotide sequence ID" value="NZ_BDGW01000038.1"/>
</dbReference>
<keyword evidence="1" id="KW-0805">Transcription regulation</keyword>
<evidence type="ECO:0000259" key="4">
    <source>
        <dbReference type="PROSITE" id="PS51077"/>
    </source>
</evidence>
<dbReference type="EMBL" id="LC122485">
    <property type="protein sequence ID" value="BAU50932.1"/>
    <property type="molecule type" value="Genomic_DNA"/>
</dbReference>
<evidence type="ECO:0000313" key="5">
    <source>
        <dbReference type="EMBL" id="BAU50932.1"/>
    </source>
</evidence>
<dbReference type="InterPro" id="IPR029016">
    <property type="entry name" value="GAF-like_dom_sf"/>
</dbReference>
<organism evidence="5">
    <name type="scientific">Streptomyces luteocolor</name>
    <dbReference type="NCBI Taxonomy" id="285500"/>
    <lineage>
        <taxon>Bacteria</taxon>
        <taxon>Bacillati</taxon>
        <taxon>Actinomycetota</taxon>
        <taxon>Actinomycetes</taxon>
        <taxon>Kitasatosporales</taxon>
        <taxon>Streptomycetaceae</taxon>
        <taxon>Streptomyces</taxon>
    </lineage>
</organism>
<feature type="region of interest" description="Disordered" evidence="3">
    <location>
        <begin position="236"/>
        <end position="266"/>
    </location>
</feature>
<dbReference type="GO" id="GO:0006355">
    <property type="term" value="P:regulation of DNA-templated transcription"/>
    <property type="evidence" value="ECO:0007669"/>
    <property type="project" value="InterPro"/>
</dbReference>
<dbReference type="SUPFAM" id="SSF55781">
    <property type="entry name" value="GAF domain-like"/>
    <property type="match status" value="1"/>
</dbReference>
<reference evidence="5" key="1">
    <citation type="submission" date="2016-02" db="EMBL/GenBank/DDBJ databases">
        <title>BD-12 biosynthetic gene cluster.</title>
        <authorList>
            <person name="Maruyama C."/>
            <person name="Niikura H."/>
            <person name="Izumikawa M."/>
            <person name="Hashimoto J."/>
            <person name="Shin-ya K."/>
            <person name="Komatsu M."/>
            <person name="Ikeda H."/>
            <person name="Kuroda M."/>
            <person name="Sekizuka T."/>
            <person name="Ishikawa J."/>
            <person name="Hamano Y."/>
        </authorList>
    </citation>
    <scope>NUCLEOTIDE SEQUENCE</scope>
    <source>
        <strain evidence="5">NBRC 13826</strain>
    </source>
</reference>
<feature type="domain" description="HTH iclR-type" evidence="4">
    <location>
        <begin position="13"/>
        <end position="75"/>
    </location>
</feature>
<dbReference type="SUPFAM" id="SSF46785">
    <property type="entry name" value="Winged helix' DNA-binding domain"/>
    <property type="match status" value="1"/>
</dbReference>
<dbReference type="OrthoDB" id="6811967at2"/>
<evidence type="ECO:0000256" key="3">
    <source>
        <dbReference type="SAM" id="MobiDB-lite"/>
    </source>
</evidence>
<dbReference type="Gene3D" id="1.10.10.10">
    <property type="entry name" value="Winged helix-like DNA-binding domain superfamily/Winged helix DNA-binding domain"/>
    <property type="match status" value="1"/>
</dbReference>
<dbReference type="AlphaFoldDB" id="A0A125SZC8"/>
<sequence>MKIAQPSSDQSPQTAADRAFRLLRALHELGPGAHALDTLTRLTGLARSTTHRILQSAVREGAVLQCGYGRYRLARHAAPPSGQLPHLPVSLEIVGAELAALCHRAGRAAFLHVPVMLRPPLRVSLWCSHAPGADPVPAPTDGDRAGLLFRAPLHTDAAGLVLLANLPGAAPEQAGLERIRALGHARTPSPLPGWDLVSAPVRRGAATVASVSLLIRRSETKQSHKLEAAVVMETAARLSRTSRTPVPGGTAPPGGALNALGAHHAR</sequence>
<dbReference type="InterPro" id="IPR036390">
    <property type="entry name" value="WH_DNA-bd_sf"/>
</dbReference>
<dbReference type="GO" id="GO:0003677">
    <property type="term" value="F:DNA binding"/>
    <property type="evidence" value="ECO:0007669"/>
    <property type="project" value="InterPro"/>
</dbReference>
<feature type="compositionally biased region" description="Low complexity" evidence="3">
    <location>
        <begin position="244"/>
        <end position="266"/>
    </location>
</feature>
<keyword evidence="2" id="KW-0804">Transcription</keyword>
<dbReference type="Pfam" id="PF09339">
    <property type="entry name" value="HTH_IclR"/>
    <property type="match status" value="1"/>
</dbReference>
<protein>
    <submittedName>
        <fullName evidence="5">Regulatory protein</fullName>
    </submittedName>
</protein>
<evidence type="ECO:0000256" key="2">
    <source>
        <dbReference type="ARBA" id="ARBA00023163"/>
    </source>
</evidence>
<evidence type="ECO:0000256" key="1">
    <source>
        <dbReference type="ARBA" id="ARBA00023015"/>
    </source>
</evidence>
<dbReference type="Gene3D" id="3.30.450.40">
    <property type="match status" value="1"/>
</dbReference>
<dbReference type="PROSITE" id="PS51077">
    <property type="entry name" value="HTH_ICLR"/>
    <property type="match status" value="1"/>
</dbReference>
<name>A0A125SZC8_9ACTN</name>
<dbReference type="InterPro" id="IPR005471">
    <property type="entry name" value="Tscrpt_reg_IclR_N"/>
</dbReference>
<dbReference type="InterPro" id="IPR036388">
    <property type="entry name" value="WH-like_DNA-bd_sf"/>
</dbReference>